<dbReference type="InterPro" id="IPR051319">
    <property type="entry name" value="Oligoribo/pAp-PDE_c-di-AMP_PDE"/>
</dbReference>
<dbReference type="Pfam" id="PF02272">
    <property type="entry name" value="DHHA1"/>
    <property type="match status" value="1"/>
</dbReference>
<evidence type="ECO:0000313" key="4">
    <source>
        <dbReference type="Proteomes" id="UP000698963"/>
    </source>
</evidence>
<comment type="caution">
    <text evidence="3">The sequence shown here is derived from an EMBL/GenBank/DDBJ whole genome shotgun (WGS) entry which is preliminary data.</text>
</comment>
<name>A0A921AUF8_9BACT</name>
<proteinExistence type="predicted"/>
<organism evidence="3 4">
    <name type="scientific">Mailhella massiliensis</name>
    <dbReference type="NCBI Taxonomy" id="1903261"/>
    <lineage>
        <taxon>Bacteria</taxon>
        <taxon>Pseudomonadati</taxon>
        <taxon>Thermodesulfobacteriota</taxon>
        <taxon>Desulfovibrionia</taxon>
        <taxon>Desulfovibrionales</taxon>
        <taxon>Desulfovibrionaceae</taxon>
        <taxon>Mailhella</taxon>
    </lineage>
</organism>
<evidence type="ECO:0000313" key="3">
    <source>
        <dbReference type="EMBL" id="HJD96296.1"/>
    </source>
</evidence>
<protein>
    <submittedName>
        <fullName evidence="3">Bifunctional oligoribonuclease/PAP phosphatase NrnA</fullName>
    </submittedName>
</protein>
<dbReference type="InterPro" id="IPR001667">
    <property type="entry name" value="DDH_dom"/>
</dbReference>
<dbReference type="InterPro" id="IPR003156">
    <property type="entry name" value="DHHA1_dom"/>
</dbReference>
<dbReference type="Proteomes" id="UP000698963">
    <property type="component" value="Unassembled WGS sequence"/>
</dbReference>
<gene>
    <name evidence="3" type="ORF">K8W16_01440</name>
</gene>
<accession>A0A921AUF8</accession>
<dbReference type="Gene3D" id="3.10.310.30">
    <property type="match status" value="1"/>
</dbReference>
<dbReference type="PANTHER" id="PTHR47618:SF1">
    <property type="entry name" value="BIFUNCTIONAL OLIGORIBONUCLEASE AND PAP PHOSPHATASE NRNA"/>
    <property type="match status" value="1"/>
</dbReference>
<feature type="domain" description="DHHA1" evidence="2">
    <location>
        <begin position="240"/>
        <end position="316"/>
    </location>
</feature>
<dbReference type="RefSeq" id="WP_304120519.1">
    <property type="nucleotide sequence ID" value="NZ_DYZA01000028.1"/>
</dbReference>
<dbReference type="Gene3D" id="3.90.1640.10">
    <property type="entry name" value="inorganic pyrophosphatase (n-terminal core)"/>
    <property type="match status" value="1"/>
</dbReference>
<dbReference type="EMBL" id="DYZA01000028">
    <property type="protein sequence ID" value="HJD96296.1"/>
    <property type="molecule type" value="Genomic_DNA"/>
</dbReference>
<dbReference type="AlphaFoldDB" id="A0A921AUF8"/>
<reference evidence="3" key="1">
    <citation type="journal article" date="2021" name="PeerJ">
        <title>Extensive microbial diversity within the chicken gut microbiome revealed by metagenomics and culture.</title>
        <authorList>
            <person name="Gilroy R."/>
            <person name="Ravi A."/>
            <person name="Getino M."/>
            <person name="Pursley I."/>
            <person name="Horton D.L."/>
            <person name="Alikhan N.F."/>
            <person name="Baker D."/>
            <person name="Gharbi K."/>
            <person name="Hall N."/>
            <person name="Watson M."/>
            <person name="Adriaenssens E.M."/>
            <person name="Foster-Nyarko E."/>
            <person name="Jarju S."/>
            <person name="Secka A."/>
            <person name="Antonio M."/>
            <person name="Oren A."/>
            <person name="Chaudhuri R.R."/>
            <person name="La Ragione R."/>
            <person name="Hildebrand F."/>
            <person name="Pallen M.J."/>
        </authorList>
    </citation>
    <scope>NUCLEOTIDE SEQUENCE</scope>
    <source>
        <strain evidence="3">ChiGjej2B2-19336</strain>
    </source>
</reference>
<reference evidence="3" key="2">
    <citation type="submission" date="2021-09" db="EMBL/GenBank/DDBJ databases">
        <authorList>
            <person name="Gilroy R."/>
        </authorList>
    </citation>
    <scope>NUCLEOTIDE SEQUENCE</scope>
    <source>
        <strain evidence="3">ChiGjej2B2-19336</strain>
    </source>
</reference>
<sequence length="332" mass="36362">MMTEPSVPEELLSALRKHQRVLIAAHTNPDPDAMGSCLALAWALRSIGADALVFNEDGLPERLRFLTLPGPVLSSLESLPCEPDLVACLDCGDRARLGEVLQPLLDRVPSVNIDHHLANPLFGTEANWVDPGMAATGEMIAMIAKALRSTLHGALAEALYVAISADTGNFSYGNTTAGALRMVAEMVEEGLDISLLREKMENNWSETRLRLWGRLMQDALILEEGRLAVSLITRDTLRECNATRDDTEGFVEQLRRLRGVRVALMLREEEKDGKVQTKASLRSSGKDNVRDVAAQFGGGGHRNAAGATLPLDAEKALTVMQPYIRFVWNRVK</sequence>
<dbReference type="Pfam" id="PF01368">
    <property type="entry name" value="DHH"/>
    <property type="match status" value="1"/>
</dbReference>
<feature type="domain" description="DDH" evidence="1">
    <location>
        <begin position="20"/>
        <end position="163"/>
    </location>
</feature>
<dbReference type="PANTHER" id="PTHR47618">
    <property type="entry name" value="BIFUNCTIONAL OLIGORIBONUCLEASE AND PAP PHOSPHATASE NRNA"/>
    <property type="match status" value="1"/>
</dbReference>
<evidence type="ECO:0000259" key="2">
    <source>
        <dbReference type="Pfam" id="PF02272"/>
    </source>
</evidence>
<dbReference type="SUPFAM" id="SSF64182">
    <property type="entry name" value="DHH phosphoesterases"/>
    <property type="match status" value="1"/>
</dbReference>
<evidence type="ECO:0000259" key="1">
    <source>
        <dbReference type="Pfam" id="PF01368"/>
    </source>
</evidence>
<dbReference type="GO" id="GO:0003676">
    <property type="term" value="F:nucleic acid binding"/>
    <property type="evidence" value="ECO:0007669"/>
    <property type="project" value="InterPro"/>
</dbReference>
<dbReference type="InterPro" id="IPR038763">
    <property type="entry name" value="DHH_sf"/>
</dbReference>